<dbReference type="FunFam" id="3.80.10.10:FF:000400">
    <property type="entry name" value="Nuclear pore complex protein NUP107"/>
    <property type="match status" value="1"/>
</dbReference>
<proteinExistence type="predicted"/>
<evidence type="ECO:0000256" key="4">
    <source>
        <dbReference type="ARBA" id="ARBA00022737"/>
    </source>
</evidence>
<dbReference type="Proteomes" id="UP000092600">
    <property type="component" value="Unassembled WGS sequence"/>
</dbReference>
<dbReference type="EMBL" id="LSRQ01000410">
    <property type="protein sequence ID" value="OAY83017.1"/>
    <property type="molecule type" value="Genomic_DNA"/>
</dbReference>
<dbReference type="SUPFAM" id="SSF56112">
    <property type="entry name" value="Protein kinase-like (PK-like)"/>
    <property type="match status" value="1"/>
</dbReference>
<feature type="compositionally biased region" description="Polar residues" evidence="8">
    <location>
        <begin position="328"/>
        <end position="340"/>
    </location>
</feature>
<keyword evidence="12" id="KW-0675">Receptor</keyword>
<dbReference type="GO" id="GO:0012505">
    <property type="term" value="C:endomembrane system"/>
    <property type="evidence" value="ECO:0007669"/>
    <property type="project" value="UniProtKB-SubCell"/>
</dbReference>
<evidence type="ECO:0000313" key="12">
    <source>
        <dbReference type="EMBL" id="OAY83017.1"/>
    </source>
</evidence>
<dbReference type="Pfam" id="PF08263">
    <property type="entry name" value="LRRNT_2"/>
    <property type="match status" value="1"/>
</dbReference>
<keyword evidence="2 9" id="KW-0812">Transmembrane</keyword>
<evidence type="ECO:0000256" key="9">
    <source>
        <dbReference type="SAM" id="Phobius"/>
    </source>
</evidence>
<dbReference type="FunFam" id="3.30.200.20:FF:000489">
    <property type="entry name" value="Inactive receptor-like serine/threonine-protein kinase"/>
    <property type="match status" value="1"/>
</dbReference>
<name>A0A199W0M8_ANACO</name>
<organism evidence="12 13">
    <name type="scientific">Ananas comosus</name>
    <name type="common">Pineapple</name>
    <name type="synonym">Ananas ananas</name>
    <dbReference type="NCBI Taxonomy" id="4615"/>
    <lineage>
        <taxon>Eukaryota</taxon>
        <taxon>Viridiplantae</taxon>
        <taxon>Streptophyta</taxon>
        <taxon>Embryophyta</taxon>
        <taxon>Tracheophyta</taxon>
        <taxon>Spermatophyta</taxon>
        <taxon>Magnoliopsida</taxon>
        <taxon>Liliopsida</taxon>
        <taxon>Poales</taxon>
        <taxon>Bromeliaceae</taxon>
        <taxon>Bromelioideae</taxon>
        <taxon>Ananas</taxon>
    </lineage>
</organism>
<evidence type="ECO:0000256" key="8">
    <source>
        <dbReference type="SAM" id="MobiDB-lite"/>
    </source>
</evidence>
<evidence type="ECO:0000313" key="13">
    <source>
        <dbReference type="Proteomes" id="UP000092600"/>
    </source>
</evidence>
<dbReference type="STRING" id="4615.A0A199W0M8"/>
<dbReference type="Pfam" id="PF13855">
    <property type="entry name" value="LRR_8"/>
    <property type="match status" value="1"/>
</dbReference>
<feature type="domain" description="Protein kinase" evidence="11">
    <location>
        <begin position="410"/>
        <end position="676"/>
    </location>
</feature>
<dbReference type="SUPFAM" id="SSF52058">
    <property type="entry name" value="L domain-like"/>
    <property type="match status" value="1"/>
</dbReference>
<gene>
    <name evidence="12" type="ORF">ACMD2_12861</name>
</gene>
<evidence type="ECO:0000256" key="2">
    <source>
        <dbReference type="ARBA" id="ARBA00022692"/>
    </source>
</evidence>
<keyword evidence="5 9" id="KW-1133">Transmembrane helix</keyword>
<dbReference type="GO" id="GO:0005524">
    <property type="term" value="F:ATP binding"/>
    <property type="evidence" value="ECO:0007669"/>
    <property type="project" value="InterPro"/>
</dbReference>
<evidence type="ECO:0000256" key="5">
    <source>
        <dbReference type="ARBA" id="ARBA00022989"/>
    </source>
</evidence>
<accession>A0A199W0M8</accession>
<dbReference type="InterPro" id="IPR001245">
    <property type="entry name" value="Ser-Thr/Tyr_kinase_cat_dom"/>
</dbReference>
<dbReference type="InterPro" id="IPR013210">
    <property type="entry name" value="LRR_N_plant-typ"/>
</dbReference>
<dbReference type="PANTHER" id="PTHR46084">
    <property type="entry name" value="PROTEIN MALE DISCOVERER 2"/>
    <property type="match status" value="1"/>
</dbReference>
<dbReference type="InterPro" id="IPR001611">
    <property type="entry name" value="Leu-rich_rpt"/>
</dbReference>
<keyword evidence="12" id="KW-0418">Kinase</keyword>
<evidence type="ECO:0000256" key="3">
    <source>
        <dbReference type="ARBA" id="ARBA00022729"/>
    </source>
</evidence>
<reference evidence="12 13" key="1">
    <citation type="journal article" date="2016" name="DNA Res.">
        <title>The draft genome of MD-2 pineapple using hybrid error correction of long reads.</title>
        <authorList>
            <person name="Redwan R.M."/>
            <person name="Saidin A."/>
            <person name="Kumar S.V."/>
        </authorList>
    </citation>
    <scope>NUCLEOTIDE SEQUENCE [LARGE SCALE GENOMIC DNA]</scope>
    <source>
        <strain evidence="13">cv. MD2</strain>
        <tissue evidence="12">Leaf</tissue>
    </source>
</reference>
<evidence type="ECO:0000256" key="1">
    <source>
        <dbReference type="ARBA" id="ARBA00022614"/>
    </source>
</evidence>
<keyword evidence="12" id="KW-0808">Transferase</keyword>
<keyword evidence="4" id="KW-0677">Repeat</keyword>
<evidence type="ECO:0000256" key="6">
    <source>
        <dbReference type="ARBA" id="ARBA00023136"/>
    </source>
</evidence>
<feature type="transmembrane region" description="Helical" evidence="9">
    <location>
        <begin position="346"/>
        <end position="368"/>
    </location>
</feature>
<keyword evidence="1" id="KW-0433">Leucine-rich repeat</keyword>
<dbReference type="InterPro" id="IPR011009">
    <property type="entry name" value="Kinase-like_dom_sf"/>
</dbReference>
<keyword evidence="6 9" id="KW-0472">Membrane</keyword>
<feature type="chain" id="PRO_5008286234" evidence="10">
    <location>
        <begin position="32"/>
        <end position="709"/>
    </location>
</feature>
<keyword evidence="3 10" id="KW-0732">Signal</keyword>
<dbReference type="Pfam" id="PF07714">
    <property type="entry name" value="PK_Tyr_Ser-Thr"/>
    <property type="match status" value="1"/>
</dbReference>
<evidence type="ECO:0000256" key="7">
    <source>
        <dbReference type="ARBA" id="ARBA00046288"/>
    </source>
</evidence>
<protein>
    <submittedName>
        <fullName evidence="12">Putative LRR receptor-like serine/threonine-protein kinase MRH1</fullName>
    </submittedName>
</protein>
<dbReference type="Gene3D" id="3.30.200.20">
    <property type="entry name" value="Phosphorylase Kinase, domain 1"/>
    <property type="match status" value="1"/>
</dbReference>
<comment type="subcellular location">
    <subcellularLocation>
        <location evidence="7">Endomembrane system</location>
        <topology evidence="7">Single-pass type I membrane protein</topology>
    </subcellularLocation>
</comment>
<feature type="region of interest" description="Disordered" evidence="8">
    <location>
        <begin position="292"/>
        <end position="340"/>
    </location>
</feature>
<dbReference type="PROSITE" id="PS50011">
    <property type="entry name" value="PROTEIN_KINASE_DOM"/>
    <property type="match status" value="1"/>
</dbReference>
<comment type="caution">
    <text evidence="12">The sequence shown here is derived from an EMBL/GenBank/DDBJ whole genome shotgun (WGS) entry which is preliminary data.</text>
</comment>
<dbReference type="InterPro" id="IPR000719">
    <property type="entry name" value="Prot_kinase_dom"/>
</dbReference>
<dbReference type="AlphaFoldDB" id="A0A199W0M8"/>
<evidence type="ECO:0000256" key="10">
    <source>
        <dbReference type="SAM" id="SignalP"/>
    </source>
</evidence>
<dbReference type="Gene3D" id="1.10.510.10">
    <property type="entry name" value="Transferase(Phosphotransferase) domain 1"/>
    <property type="match status" value="1"/>
</dbReference>
<dbReference type="InterPro" id="IPR032675">
    <property type="entry name" value="LRR_dom_sf"/>
</dbReference>
<feature type="signal peptide" evidence="10">
    <location>
        <begin position="1"/>
        <end position="31"/>
    </location>
</feature>
<evidence type="ECO:0000259" key="11">
    <source>
        <dbReference type="PROSITE" id="PS50011"/>
    </source>
</evidence>
<dbReference type="PANTHER" id="PTHR46084:SF1">
    <property type="entry name" value="PROTEIN MALE DISCOVERER 2"/>
    <property type="match status" value="1"/>
</dbReference>
<dbReference type="Gene3D" id="3.80.10.10">
    <property type="entry name" value="Ribonuclease Inhibitor"/>
    <property type="match status" value="1"/>
</dbReference>
<dbReference type="GO" id="GO:0004672">
    <property type="term" value="F:protein kinase activity"/>
    <property type="evidence" value="ECO:0007669"/>
    <property type="project" value="InterPro"/>
</dbReference>
<sequence>MGGRWNLLGFQLHKVLCVVLMIHFLGDECLSVNLEGLALLKFRSRVEADPHGVMASWGPKDTNPCNWNGVHCIDGKVVMLNLREHSLGGTLAPELGKLSNLRALILSKNNFSGVVPKEIGRLAILEILDLRNNKLSGAIPMEIREMQSLKHLLLCNNSFGHDTPCVETPNIYTDLKSHLDFSCDADTDGVSSNQNIWHSGLQKLKAVDIIALLLKEKFVQAVESLSSFRSGLSSEHEKKHGDNLSAGFRDPYIIPNAFAHISRRSLLQETSNLPAVSQSSVRPKVVPVPSTGSGLLPAIQHPNDHSNGKKPSPAPAPSEPNAPSGSGTPTNSVVNGPESSKGTTKWVYVLVLPVAALLLTTAVCMLLVCRSKAMVGTIGPWRTGISGQLQKAFVTGVPKLNRTELENACEDFSNIIATYPEYTVFKGTLSSGVEIAVASTAIASSGDWSKRSETHFRKKIDTLSRINHKNFVNLLGFCEEEEPFMRMMVLEYAPNGTLHEHLHVEDFDHIDWSGRMRIIMGTAYCLQHMHELNPPIAHPDLQSSAILLSEDCAAKVMDVSVWKEVIAKGKISGDDNIDVSETPTADPAGNVYNFGILLLEIISGKLPYSEEGSLVNMALECMNESRSIGSLIDPTLKSHKANELDVICEVIQDCIHQDPKKRPKMKEVSAKLREVIAISPEAATPRLSPLWWAELEILSVEASRLEAYK</sequence>